<reference evidence="8" key="1">
    <citation type="journal article" date="2023" name="Insect Mol. Biol.">
        <title>Genome sequencing provides insights into the evolution of gene families encoding plant cell wall-degrading enzymes in longhorned beetles.</title>
        <authorList>
            <person name="Shin N.R."/>
            <person name="Okamura Y."/>
            <person name="Kirsch R."/>
            <person name="Pauchet Y."/>
        </authorList>
    </citation>
    <scope>NUCLEOTIDE SEQUENCE</scope>
    <source>
        <strain evidence="8">MMC_N1</strain>
    </source>
</reference>
<evidence type="ECO:0000256" key="2">
    <source>
        <dbReference type="ARBA" id="ARBA00005375"/>
    </source>
</evidence>
<keyword evidence="5" id="KW-0378">Hydrolase</keyword>
<keyword evidence="7" id="KW-0325">Glycoprotein</keyword>
<dbReference type="InterPro" id="IPR000560">
    <property type="entry name" value="His_Pase_clade-2"/>
</dbReference>
<comment type="catalytic activity">
    <reaction evidence="1">
        <text>a phosphate monoester + H2O = an alcohol + phosphate</text>
        <dbReference type="Rhea" id="RHEA:15017"/>
        <dbReference type="ChEBI" id="CHEBI:15377"/>
        <dbReference type="ChEBI" id="CHEBI:30879"/>
        <dbReference type="ChEBI" id="CHEBI:43474"/>
        <dbReference type="ChEBI" id="CHEBI:67140"/>
        <dbReference type="EC" id="3.1.3.2"/>
    </reaction>
</comment>
<comment type="caution">
    <text evidence="8">The sequence shown here is derived from an EMBL/GenBank/DDBJ whole genome shotgun (WGS) entry which is preliminary data.</text>
</comment>
<evidence type="ECO:0000256" key="6">
    <source>
        <dbReference type="ARBA" id="ARBA00023157"/>
    </source>
</evidence>
<keyword evidence="9" id="KW-1185">Reference proteome</keyword>
<dbReference type="PANTHER" id="PTHR11567:SF211">
    <property type="entry name" value="PROSTATIC ACID PHOSPHATASE"/>
    <property type="match status" value="1"/>
</dbReference>
<dbReference type="EMBL" id="JAPWTJ010000045">
    <property type="protein sequence ID" value="KAJ8984134.1"/>
    <property type="molecule type" value="Genomic_DNA"/>
</dbReference>
<evidence type="ECO:0000256" key="3">
    <source>
        <dbReference type="ARBA" id="ARBA00012646"/>
    </source>
</evidence>
<dbReference type="Pfam" id="PF00328">
    <property type="entry name" value="His_Phos_2"/>
    <property type="match status" value="1"/>
</dbReference>
<keyword evidence="4" id="KW-0732">Signal</keyword>
<dbReference type="CDD" id="cd07061">
    <property type="entry name" value="HP_HAP_like"/>
    <property type="match status" value="1"/>
</dbReference>
<dbReference type="Proteomes" id="UP001162164">
    <property type="component" value="Unassembled WGS sequence"/>
</dbReference>
<protein>
    <recommendedName>
        <fullName evidence="3">acid phosphatase</fullName>
        <ecNumber evidence="3">3.1.3.2</ecNumber>
    </recommendedName>
</protein>
<dbReference type="SUPFAM" id="SSF53254">
    <property type="entry name" value="Phosphoglycerate mutase-like"/>
    <property type="match status" value="1"/>
</dbReference>
<accession>A0ABQ9K1W2</accession>
<dbReference type="InterPro" id="IPR050645">
    <property type="entry name" value="Histidine_acid_phosphatase"/>
</dbReference>
<dbReference type="EC" id="3.1.3.2" evidence="3"/>
<evidence type="ECO:0000256" key="4">
    <source>
        <dbReference type="ARBA" id="ARBA00022729"/>
    </source>
</evidence>
<keyword evidence="6" id="KW-1015">Disulfide bond</keyword>
<gene>
    <name evidence="8" type="ORF">NQ317_017784</name>
</gene>
<evidence type="ECO:0000313" key="9">
    <source>
        <dbReference type="Proteomes" id="UP001162164"/>
    </source>
</evidence>
<proteinExistence type="inferred from homology"/>
<name>A0ABQ9K1W2_9CUCU</name>
<sequence>MLSQSHEGMVQQHHLGKWFRKRYSNLLPKLYHSKHFKAVSSDIGRCISSAAVCAAGIYPPDDVEMWHPTLRWQPVPIYVSRDALLYQWIFCPKHRRLWTALKKSEVYQKILRENEGFLKFLTEKSGVDLNSLSAVRLLFGIFYDQRGFNVTFPDWIQSSYRKLQDLSRQLMISYTYTPELARLRSDNPAITISFGIFIFARFMLGISLRSMFFNILDDLNIQYVPHHGPLLGKIIKHFDNVISNSTELKFVLYSAHECTLINTLNSMGIYDYHVPEYSATLLFELRRDDIGVFVNILYKNSTKLYQLGLKECVFRCDLEQFRGRTASSCGHGHGPVEC</sequence>
<dbReference type="PANTHER" id="PTHR11567">
    <property type="entry name" value="ACID PHOSPHATASE-RELATED"/>
    <property type="match status" value="1"/>
</dbReference>
<organism evidence="8 9">
    <name type="scientific">Molorchus minor</name>
    <dbReference type="NCBI Taxonomy" id="1323400"/>
    <lineage>
        <taxon>Eukaryota</taxon>
        <taxon>Metazoa</taxon>
        <taxon>Ecdysozoa</taxon>
        <taxon>Arthropoda</taxon>
        <taxon>Hexapoda</taxon>
        <taxon>Insecta</taxon>
        <taxon>Pterygota</taxon>
        <taxon>Neoptera</taxon>
        <taxon>Endopterygota</taxon>
        <taxon>Coleoptera</taxon>
        <taxon>Polyphaga</taxon>
        <taxon>Cucujiformia</taxon>
        <taxon>Chrysomeloidea</taxon>
        <taxon>Cerambycidae</taxon>
        <taxon>Lamiinae</taxon>
        <taxon>Monochamini</taxon>
        <taxon>Molorchus</taxon>
    </lineage>
</organism>
<evidence type="ECO:0000256" key="5">
    <source>
        <dbReference type="ARBA" id="ARBA00022801"/>
    </source>
</evidence>
<evidence type="ECO:0000313" key="8">
    <source>
        <dbReference type="EMBL" id="KAJ8984134.1"/>
    </source>
</evidence>
<evidence type="ECO:0000256" key="1">
    <source>
        <dbReference type="ARBA" id="ARBA00000032"/>
    </source>
</evidence>
<dbReference type="InterPro" id="IPR029033">
    <property type="entry name" value="His_PPase_superfam"/>
</dbReference>
<dbReference type="Gene3D" id="3.40.50.1240">
    <property type="entry name" value="Phosphoglycerate mutase-like"/>
    <property type="match status" value="2"/>
</dbReference>
<evidence type="ECO:0000256" key="7">
    <source>
        <dbReference type="ARBA" id="ARBA00023180"/>
    </source>
</evidence>
<comment type="similarity">
    <text evidence="2">Belongs to the histidine acid phosphatase family.</text>
</comment>